<dbReference type="Proteomes" id="UP000266272">
    <property type="component" value="Unassembled WGS sequence"/>
</dbReference>
<dbReference type="GO" id="GO:0004022">
    <property type="term" value="F:alcohol dehydrogenase (NAD+) activity"/>
    <property type="evidence" value="ECO:0007669"/>
    <property type="project" value="TreeGrafter"/>
</dbReference>
<dbReference type="OrthoDB" id="3360544at2759"/>
<dbReference type="EMBL" id="PXOA01000282">
    <property type="protein sequence ID" value="RFU77398.1"/>
    <property type="molecule type" value="Genomic_DNA"/>
</dbReference>
<protein>
    <submittedName>
        <fullName evidence="3">Maleylacetate reductase</fullName>
    </submittedName>
</protein>
<evidence type="ECO:0000256" key="1">
    <source>
        <dbReference type="ARBA" id="ARBA00023002"/>
    </source>
</evidence>
<dbReference type="PANTHER" id="PTHR11496">
    <property type="entry name" value="ALCOHOL DEHYDROGENASE"/>
    <property type="match status" value="1"/>
</dbReference>
<keyword evidence="4" id="KW-1185">Reference proteome</keyword>
<dbReference type="STRING" id="490622.A0A395NN27"/>
<comment type="caution">
    <text evidence="3">The sequence shown here is derived from an EMBL/GenBank/DDBJ whole genome shotgun (WGS) entry which is preliminary data.</text>
</comment>
<sequence length="187" mass="20124">MSLFNYNESNQRVVFGEGSFSKLPDELARLGCTRPLILTTPTKAFYVDDATKFLNGQIAGSFTQVTMHTPKEITEKALEHARVVDADCFVSIGGGSAVGLGKTLFVRTGLPHICIPTTYAGSEMTPIVGQTENRIKVTHVDRKAIPAVVIYDVNLTLTLPASISATSGLNAMAHAGMQYSNLFLLSD</sequence>
<feature type="domain" description="Alcohol dehydrogenase iron-type/glycerol dehydrogenase GldA" evidence="2">
    <location>
        <begin position="11"/>
        <end position="152"/>
    </location>
</feature>
<organism evidence="3 4">
    <name type="scientific">Trichoderma arundinaceum</name>
    <dbReference type="NCBI Taxonomy" id="490622"/>
    <lineage>
        <taxon>Eukaryota</taxon>
        <taxon>Fungi</taxon>
        <taxon>Dikarya</taxon>
        <taxon>Ascomycota</taxon>
        <taxon>Pezizomycotina</taxon>
        <taxon>Sordariomycetes</taxon>
        <taxon>Hypocreomycetidae</taxon>
        <taxon>Hypocreales</taxon>
        <taxon>Hypocreaceae</taxon>
        <taxon>Trichoderma</taxon>
    </lineage>
</organism>
<dbReference type="InterPro" id="IPR039697">
    <property type="entry name" value="Alcohol_dehydrogenase_Fe"/>
</dbReference>
<gene>
    <name evidence="3" type="ORF">TARUN_4815</name>
</gene>
<accession>A0A395NN27</accession>
<dbReference type="AlphaFoldDB" id="A0A395NN27"/>
<evidence type="ECO:0000259" key="2">
    <source>
        <dbReference type="Pfam" id="PF00465"/>
    </source>
</evidence>
<evidence type="ECO:0000313" key="3">
    <source>
        <dbReference type="EMBL" id="RFU77398.1"/>
    </source>
</evidence>
<dbReference type="InterPro" id="IPR001670">
    <property type="entry name" value="ADH_Fe/GldA"/>
</dbReference>
<reference evidence="3 4" key="1">
    <citation type="journal article" date="2018" name="PLoS Pathog.">
        <title>Evolution of structural diversity of trichothecenes, a family of toxins produced by plant pathogenic and entomopathogenic fungi.</title>
        <authorList>
            <person name="Proctor R.H."/>
            <person name="McCormick S.P."/>
            <person name="Kim H.S."/>
            <person name="Cardoza R.E."/>
            <person name="Stanley A.M."/>
            <person name="Lindo L."/>
            <person name="Kelly A."/>
            <person name="Brown D.W."/>
            <person name="Lee T."/>
            <person name="Vaughan M.M."/>
            <person name="Alexander N.J."/>
            <person name="Busman M."/>
            <person name="Gutierrez S."/>
        </authorList>
    </citation>
    <scope>NUCLEOTIDE SEQUENCE [LARGE SCALE GENOMIC DNA]</scope>
    <source>
        <strain evidence="3 4">IBT 40837</strain>
    </source>
</reference>
<evidence type="ECO:0000313" key="4">
    <source>
        <dbReference type="Proteomes" id="UP000266272"/>
    </source>
</evidence>
<dbReference type="Gene3D" id="3.40.50.1970">
    <property type="match status" value="1"/>
</dbReference>
<proteinExistence type="predicted"/>
<dbReference type="GO" id="GO:0046872">
    <property type="term" value="F:metal ion binding"/>
    <property type="evidence" value="ECO:0007669"/>
    <property type="project" value="InterPro"/>
</dbReference>
<dbReference type="Pfam" id="PF00465">
    <property type="entry name" value="Fe-ADH"/>
    <property type="match status" value="1"/>
</dbReference>
<dbReference type="SUPFAM" id="SSF56796">
    <property type="entry name" value="Dehydroquinate synthase-like"/>
    <property type="match status" value="1"/>
</dbReference>
<name>A0A395NN27_TRIAR</name>
<dbReference type="GO" id="GO:0005739">
    <property type="term" value="C:mitochondrion"/>
    <property type="evidence" value="ECO:0007669"/>
    <property type="project" value="TreeGrafter"/>
</dbReference>
<dbReference type="PANTHER" id="PTHR11496:SF105">
    <property type="entry name" value="REDUCTASE, PUTATIVE (AFU_ORTHOLOGUE AFUA_6G07090)-RELATED"/>
    <property type="match status" value="1"/>
</dbReference>
<keyword evidence="1" id="KW-0560">Oxidoreductase</keyword>